<dbReference type="Proteomes" id="UP000295163">
    <property type="component" value="Unassembled WGS sequence"/>
</dbReference>
<proteinExistence type="predicted"/>
<dbReference type="EMBL" id="SMZT01000004">
    <property type="protein sequence ID" value="TDL42626.1"/>
    <property type="molecule type" value="Genomic_DNA"/>
</dbReference>
<name>A0A4R5YGY8_KOCRO</name>
<feature type="transmembrane region" description="Helical" evidence="1">
    <location>
        <begin position="18"/>
        <end position="39"/>
    </location>
</feature>
<keyword evidence="1" id="KW-0812">Transmembrane</keyword>
<accession>A0A4R5YGY8</accession>
<evidence type="ECO:0000256" key="1">
    <source>
        <dbReference type="SAM" id="Phobius"/>
    </source>
</evidence>
<reference evidence="2 3" key="1">
    <citation type="submission" date="2019-03" db="EMBL/GenBank/DDBJ databases">
        <title>Genome Sequencing and Assembly of Various Microbes Isolated from Partially Reclaimed Soil and Acid Mine Drainage (AMD) Site.</title>
        <authorList>
            <person name="Steinbock B."/>
            <person name="Bechtold R."/>
            <person name="Sevigny J.L."/>
            <person name="Thomas D."/>
            <person name="Cuthill L.R."/>
            <person name="Aveiro Johannsen E.J."/>
            <person name="Thomas K."/>
            <person name="Ghosh A."/>
        </authorList>
    </citation>
    <scope>NUCLEOTIDE SEQUENCE [LARGE SCALE GENOMIC DNA]</scope>
    <source>
        <strain evidence="2 3">S-A3</strain>
    </source>
</reference>
<organism evidence="2 3">
    <name type="scientific">Kocuria rosea</name>
    <name type="common">Deinococcus erythromyxa</name>
    <name type="synonym">Micrococcus rubens</name>
    <dbReference type="NCBI Taxonomy" id="1275"/>
    <lineage>
        <taxon>Bacteria</taxon>
        <taxon>Bacillati</taxon>
        <taxon>Actinomycetota</taxon>
        <taxon>Actinomycetes</taxon>
        <taxon>Micrococcales</taxon>
        <taxon>Micrococcaceae</taxon>
        <taxon>Kocuria</taxon>
    </lineage>
</organism>
<dbReference type="AlphaFoldDB" id="A0A4R5YGY8"/>
<keyword evidence="1" id="KW-1133">Transmembrane helix</keyword>
<protein>
    <submittedName>
        <fullName evidence="2">Uncharacterized protein</fullName>
    </submittedName>
</protein>
<feature type="transmembrane region" description="Helical" evidence="1">
    <location>
        <begin position="80"/>
        <end position="102"/>
    </location>
</feature>
<evidence type="ECO:0000313" key="3">
    <source>
        <dbReference type="Proteomes" id="UP000295163"/>
    </source>
</evidence>
<evidence type="ECO:0000313" key="2">
    <source>
        <dbReference type="EMBL" id="TDL42626.1"/>
    </source>
</evidence>
<feature type="transmembrane region" description="Helical" evidence="1">
    <location>
        <begin position="114"/>
        <end position="132"/>
    </location>
</feature>
<sequence>MCIAVWWPAFTLGAWGQLFFDQILTVWAAATAALFVVLFRRHGEQRRKRRAAALLVPTLWLVLAIVVEDDGGFLDVLTETLGGAVAFLGIPATMWVLARIIWPEFGEGSLSPARRLLVIALVLSIAAASYLLGVNHAAFLTCDDFTISGNSAPAGCTPGAPSPLSDQ</sequence>
<feature type="transmembrane region" description="Helical" evidence="1">
    <location>
        <begin position="51"/>
        <end position="68"/>
    </location>
</feature>
<comment type="caution">
    <text evidence="2">The sequence shown here is derived from an EMBL/GenBank/DDBJ whole genome shotgun (WGS) entry which is preliminary data.</text>
</comment>
<keyword evidence="1" id="KW-0472">Membrane</keyword>
<gene>
    <name evidence="2" type="ORF">E2R59_10330</name>
</gene>